<evidence type="ECO:0000313" key="1">
    <source>
        <dbReference type="EMBL" id="KAL1388326.1"/>
    </source>
</evidence>
<proteinExistence type="predicted"/>
<keyword evidence="2" id="KW-1185">Reference proteome</keyword>
<sequence length="289" mass="33855">MVGHMQATYDMNTNTCYWWERPTSDKIICWDTRPGVRTPSGHDKLRRLKPALRDDLRRQKLVRLGVENSGEHDVHRRSKYAIDPRSHPFPERQVTRLPEFAQQGETLYQRRRRQSLHLFHGLYEQLSVTLTVSPCVDSRVSPASREYEWSRRCIQWRSAVESGPPRGQHQHKVTGYDWFNLMRKKTQLRWPAKCCFCSVCAISTTFILKLNMATKKMLRIADPYFTYGYRTSLLLQAWIRQAPTLLHHNRGQDRAQNTVNQLGSIQREINCSTAEFSKGGNFKLDVPKH</sequence>
<protein>
    <submittedName>
        <fullName evidence="1">Uncharacterized protein</fullName>
    </submittedName>
</protein>
<name>A0ABD1D1K5_CULPP</name>
<dbReference type="Proteomes" id="UP001562425">
    <property type="component" value="Unassembled WGS sequence"/>
</dbReference>
<evidence type="ECO:0000313" key="2">
    <source>
        <dbReference type="Proteomes" id="UP001562425"/>
    </source>
</evidence>
<accession>A0ABD1D1K5</accession>
<dbReference type="EMBL" id="JBEHCU010008076">
    <property type="protein sequence ID" value="KAL1388326.1"/>
    <property type="molecule type" value="Genomic_DNA"/>
</dbReference>
<dbReference type="AlphaFoldDB" id="A0ABD1D1K5"/>
<reference evidence="1 2" key="1">
    <citation type="submission" date="2024-05" db="EMBL/GenBank/DDBJ databases">
        <title>Culex pipiens pipiens assembly and annotation.</title>
        <authorList>
            <person name="Alout H."/>
            <person name="Durand T."/>
        </authorList>
    </citation>
    <scope>NUCLEOTIDE SEQUENCE [LARGE SCALE GENOMIC DNA]</scope>
    <source>
        <strain evidence="1">HA-2024</strain>
        <tissue evidence="1">Whole body</tissue>
    </source>
</reference>
<comment type="caution">
    <text evidence="1">The sequence shown here is derived from an EMBL/GenBank/DDBJ whole genome shotgun (WGS) entry which is preliminary data.</text>
</comment>
<organism evidence="1 2">
    <name type="scientific">Culex pipiens pipiens</name>
    <name type="common">Northern house mosquito</name>
    <dbReference type="NCBI Taxonomy" id="38569"/>
    <lineage>
        <taxon>Eukaryota</taxon>
        <taxon>Metazoa</taxon>
        <taxon>Ecdysozoa</taxon>
        <taxon>Arthropoda</taxon>
        <taxon>Hexapoda</taxon>
        <taxon>Insecta</taxon>
        <taxon>Pterygota</taxon>
        <taxon>Neoptera</taxon>
        <taxon>Endopterygota</taxon>
        <taxon>Diptera</taxon>
        <taxon>Nematocera</taxon>
        <taxon>Culicoidea</taxon>
        <taxon>Culicidae</taxon>
        <taxon>Culicinae</taxon>
        <taxon>Culicini</taxon>
        <taxon>Culex</taxon>
        <taxon>Culex</taxon>
    </lineage>
</organism>
<gene>
    <name evidence="1" type="ORF">pipiens_012616</name>
</gene>